<dbReference type="WBParaSite" id="maker-uti_cns_0013348-snap-gene-0.4-mRNA-1">
    <property type="protein sequence ID" value="maker-uti_cns_0013348-snap-gene-0.4-mRNA-1"/>
    <property type="gene ID" value="maker-uti_cns_0013348-snap-gene-0.4"/>
</dbReference>
<protein>
    <submittedName>
        <fullName evidence="3 4">C2H2-type domain-containing protein</fullName>
    </submittedName>
</protein>
<evidence type="ECO:0000313" key="4">
    <source>
        <dbReference type="WBParaSite" id="maker-uti_cns_0013348-snap-gene-0.4-mRNA-1"/>
    </source>
</evidence>
<evidence type="ECO:0000256" key="1">
    <source>
        <dbReference type="SAM" id="MobiDB-lite"/>
    </source>
</evidence>
<evidence type="ECO:0000313" key="3">
    <source>
        <dbReference type="WBParaSite" id="maker-unitig_31562-snap-gene-0.2-mRNA-1"/>
    </source>
</evidence>
<accession>A0A1I8FED7</accession>
<organism evidence="2 3">
    <name type="scientific">Macrostomum lignano</name>
    <dbReference type="NCBI Taxonomy" id="282301"/>
    <lineage>
        <taxon>Eukaryota</taxon>
        <taxon>Metazoa</taxon>
        <taxon>Spiralia</taxon>
        <taxon>Lophotrochozoa</taxon>
        <taxon>Platyhelminthes</taxon>
        <taxon>Rhabditophora</taxon>
        <taxon>Macrostomorpha</taxon>
        <taxon>Macrostomida</taxon>
        <taxon>Macrostomidae</taxon>
        <taxon>Macrostomum</taxon>
    </lineage>
</organism>
<feature type="compositionally biased region" description="Basic residues" evidence="1">
    <location>
        <begin position="11"/>
        <end position="22"/>
    </location>
</feature>
<name>A0A1I8FED7_9PLAT</name>
<feature type="compositionally biased region" description="Basic and acidic residues" evidence="1">
    <location>
        <begin position="23"/>
        <end position="34"/>
    </location>
</feature>
<reference evidence="3 4" key="1">
    <citation type="submission" date="2016-11" db="UniProtKB">
        <authorList>
            <consortium name="WormBaseParasite"/>
        </authorList>
    </citation>
    <scope>IDENTIFICATION</scope>
</reference>
<feature type="compositionally biased region" description="Basic and acidic residues" evidence="1">
    <location>
        <begin position="1"/>
        <end position="10"/>
    </location>
</feature>
<evidence type="ECO:0000313" key="2">
    <source>
        <dbReference type="Proteomes" id="UP000095280"/>
    </source>
</evidence>
<feature type="compositionally biased region" description="Acidic residues" evidence="1">
    <location>
        <begin position="36"/>
        <end position="45"/>
    </location>
</feature>
<dbReference type="Proteomes" id="UP000095280">
    <property type="component" value="Unplaced"/>
</dbReference>
<proteinExistence type="predicted"/>
<dbReference type="AlphaFoldDB" id="A0A1I8FED7"/>
<dbReference type="WBParaSite" id="maker-unitig_31562-snap-gene-0.2-mRNA-1">
    <property type="protein sequence ID" value="maker-unitig_31562-snap-gene-0.2-mRNA-1"/>
    <property type="gene ID" value="maker-unitig_31562-snap-gene-0.2"/>
</dbReference>
<keyword evidence="2" id="KW-1185">Reference proteome</keyword>
<sequence>AAFVRSDHLRSHVRTHSAKRKRSDSNSDSRRTIEAMDGEQEDELEVGVAVEAAKMTKRRRCHRNDEEVEYEKDSSSSASQQHSDIKHPSSSASTSASKCCAETQLSHQEVDLLENQNQSPTNSSRLSADSNALATDTNNVSIIASPQTPQLAVDSAAEFSLYLHHQQQHYPLHQIGAPEAALLAQSTPFSPSICG</sequence>
<feature type="region of interest" description="Disordered" evidence="1">
    <location>
        <begin position="1"/>
        <end position="100"/>
    </location>
</feature>